<dbReference type="Gene3D" id="1.10.357.10">
    <property type="entry name" value="Tetracycline Repressor, domain 2"/>
    <property type="match status" value="1"/>
</dbReference>
<dbReference type="Pfam" id="PF00440">
    <property type="entry name" value="TetR_N"/>
    <property type="match status" value="1"/>
</dbReference>
<feature type="DNA-binding region" description="H-T-H motif" evidence="4">
    <location>
        <begin position="34"/>
        <end position="53"/>
    </location>
</feature>
<dbReference type="InterPro" id="IPR050109">
    <property type="entry name" value="HTH-type_TetR-like_transc_reg"/>
</dbReference>
<evidence type="ECO:0000256" key="4">
    <source>
        <dbReference type="PROSITE-ProRule" id="PRU00335"/>
    </source>
</evidence>
<organism evidence="6 7">
    <name type="scientific">Thermobifida fusca TM51</name>
    <dbReference type="NCBI Taxonomy" id="1169414"/>
    <lineage>
        <taxon>Bacteria</taxon>
        <taxon>Bacillati</taxon>
        <taxon>Actinomycetota</taxon>
        <taxon>Actinomycetes</taxon>
        <taxon>Streptosporangiales</taxon>
        <taxon>Nocardiopsidaceae</taxon>
        <taxon>Thermobifida</taxon>
    </lineage>
</organism>
<keyword evidence="3" id="KW-0804">Transcription</keyword>
<dbReference type="InterPro" id="IPR001647">
    <property type="entry name" value="HTH_TetR"/>
</dbReference>
<dbReference type="InterPro" id="IPR009057">
    <property type="entry name" value="Homeodomain-like_sf"/>
</dbReference>
<proteinExistence type="predicted"/>
<evidence type="ECO:0000256" key="2">
    <source>
        <dbReference type="ARBA" id="ARBA00023125"/>
    </source>
</evidence>
<feature type="domain" description="HTH tetR-type" evidence="5">
    <location>
        <begin position="11"/>
        <end position="71"/>
    </location>
</feature>
<dbReference type="SUPFAM" id="SSF48498">
    <property type="entry name" value="Tetracyclin repressor-like, C-terminal domain"/>
    <property type="match status" value="1"/>
</dbReference>
<keyword evidence="7" id="KW-1185">Reference proteome</keyword>
<dbReference type="InterPro" id="IPR041490">
    <property type="entry name" value="KstR2_TetR_C"/>
</dbReference>
<evidence type="ECO:0000256" key="1">
    <source>
        <dbReference type="ARBA" id="ARBA00023015"/>
    </source>
</evidence>
<evidence type="ECO:0000313" key="7">
    <source>
        <dbReference type="Proteomes" id="UP000014184"/>
    </source>
</evidence>
<evidence type="ECO:0000256" key="3">
    <source>
        <dbReference type="ARBA" id="ARBA00023163"/>
    </source>
</evidence>
<dbReference type="RefSeq" id="WP_016188406.1">
    <property type="nucleotide sequence ID" value="NZ_AOSG01000023.1"/>
</dbReference>
<name>A0A9P2WRS1_THEFU</name>
<dbReference type="InterPro" id="IPR036271">
    <property type="entry name" value="Tet_transcr_reg_TetR-rel_C_sf"/>
</dbReference>
<dbReference type="EMBL" id="AOSG01000023">
    <property type="protein sequence ID" value="EOR71913.1"/>
    <property type="molecule type" value="Genomic_DNA"/>
</dbReference>
<protein>
    <recommendedName>
        <fullName evidence="5">HTH tetR-type domain-containing protein</fullName>
    </recommendedName>
</protein>
<dbReference type="Proteomes" id="UP000014184">
    <property type="component" value="Unassembled WGS sequence"/>
</dbReference>
<dbReference type="SUPFAM" id="SSF46689">
    <property type="entry name" value="Homeodomain-like"/>
    <property type="match status" value="1"/>
</dbReference>
<dbReference type="PANTHER" id="PTHR30055">
    <property type="entry name" value="HTH-TYPE TRANSCRIPTIONAL REGULATOR RUTR"/>
    <property type="match status" value="1"/>
</dbReference>
<dbReference type="GO" id="GO:0003700">
    <property type="term" value="F:DNA-binding transcription factor activity"/>
    <property type="evidence" value="ECO:0007669"/>
    <property type="project" value="TreeGrafter"/>
</dbReference>
<gene>
    <name evidence="6" type="ORF">TM51_04922</name>
</gene>
<dbReference type="Pfam" id="PF17932">
    <property type="entry name" value="TetR_C_24"/>
    <property type="match status" value="1"/>
</dbReference>
<dbReference type="PANTHER" id="PTHR30055:SF234">
    <property type="entry name" value="HTH-TYPE TRANSCRIPTIONAL REGULATOR BETI"/>
    <property type="match status" value="1"/>
</dbReference>
<sequence>MTTTDLAAPDAPFVLHVLDTAVQLFSRHGTTGVSLDAVAAAAGVDPDDLRRVFPTWLDLVYRLVVDRVRLLTAAEPANTAPASPVEQMRRLVRRHIEHSCRYRVELTLRRSLLRTLRAISPPRYRELSLLLRAYHDRIARIIDQGRTDGVFTPADGSGEPVTATTVLDTLDSTLNWYDPSIMTPQQLGDVYEDLVLHHLLGVARR</sequence>
<evidence type="ECO:0000313" key="6">
    <source>
        <dbReference type="EMBL" id="EOR71913.1"/>
    </source>
</evidence>
<dbReference type="AlphaFoldDB" id="A0A9P2WRS1"/>
<dbReference type="GO" id="GO:0000976">
    <property type="term" value="F:transcription cis-regulatory region binding"/>
    <property type="evidence" value="ECO:0007669"/>
    <property type="project" value="TreeGrafter"/>
</dbReference>
<dbReference type="Gene3D" id="1.10.10.60">
    <property type="entry name" value="Homeodomain-like"/>
    <property type="match status" value="1"/>
</dbReference>
<comment type="caution">
    <text evidence="6">The sequence shown here is derived from an EMBL/GenBank/DDBJ whole genome shotgun (WGS) entry which is preliminary data.</text>
</comment>
<dbReference type="PROSITE" id="PS50977">
    <property type="entry name" value="HTH_TETR_2"/>
    <property type="match status" value="1"/>
</dbReference>
<keyword evidence="1" id="KW-0805">Transcription regulation</keyword>
<accession>A0A9P2WRS1</accession>
<reference evidence="6 7" key="1">
    <citation type="journal article" date="2013" name="Genome Announc.">
        <title>Draft Genome Sequence of the Lignocellulose Decomposer Thermobifida fusca Strain TM51.</title>
        <authorList>
            <person name="Toth A."/>
            <person name="Barna T."/>
            <person name="Nagy I."/>
            <person name="Horvath B."/>
            <person name="Nagy I."/>
            <person name="Tancsics A."/>
            <person name="Kriszt B."/>
            <person name="Baka E."/>
            <person name="Fekete C."/>
            <person name="Kukolya J."/>
        </authorList>
    </citation>
    <scope>NUCLEOTIDE SEQUENCE [LARGE SCALE GENOMIC DNA]</scope>
    <source>
        <strain evidence="6 7">TM51</strain>
    </source>
</reference>
<evidence type="ECO:0000259" key="5">
    <source>
        <dbReference type="PROSITE" id="PS50977"/>
    </source>
</evidence>
<keyword evidence="2 4" id="KW-0238">DNA-binding</keyword>